<proteinExistence type="inferred from homology"/>
<reference evidence="3" key="1">
    <citation type="submission" date="2009-08" db="EMBL/GenBank/DDBJ databases">
        <title>Annotation of Salpingoeca rosetta.</title>
        <authorList>
            <consortium name="The Broad Institute Genome Sequencing Platform"/>
            <person name="Russ C."/>
            <person name="Cuomo C."/>
            <person name="Burger G."/>
            <person name="Gray M.W."/>
            <person name="Holland P.W.H."/>
            <person name="King N."/>
            <person name="Lang F.B.F."/>
            <person name="Roger A.J."/>
            <person name="Ruiz-Trillo I."/>
            <person name="Young S.K."/>
            <person name="Zeng Q."/>
            <person name="Gargeya S."/>
            <person name="Alvarado L."/>
            <person name="Berlin A."/>
            <person name="Chapman S.B."/>
            <person name="Chen Z."/>
            <person name="Freedman E."/>
            <person name="Gellesch M."/>
            <person name="Goldberg J."/>
            <person name="Griggs A."/>
            <person name="Gujja S."/>
            <person name="Heilman E."/>
            <person name="Heiman D."/>
            <person name="Howarth C."/>
            <person name="Mehta T."/>
            <person name="Neiman D."/>
            <person name="Pearson M."/>
            <person name="Roberts A."/>
            <person name="Saif S."/>
            <person name="Shea T."/>
            <person name="Shenoy N."/>
            <person name="Sisk P."/>
            <person name="Stolte C."/>
            <person name="Sykes S."/>
            <person name="White J."/>
            <person name="Yandava C."/>
            <person name="Haas B."/>
            <person name="Nusbaum C."/>
            <person name="Birren B."/>
        </authorList>
    </citation>
    <scope>NUCLEOTIDE SEQUENCE [LARGE SCALE GENOMIC DNA]</scope>
    <source>
        <strain evidence="3">ATCC 50818</strain>
    </source>
</reference>
<dbReference type="Proteomes" id="UP000007799">
    <property type="component" value="Unassembled WGS sequence"/>
</dbReference>
<dbReference type="PANTHER" id="PTHR13009">
    <property type="entry name" value="HEAT SHOCK PROTEIN 90 HSP90 CO-CHAPERONE AHA-1"/>
    <property type="match status" value="1"/>
</dbReference>
<dbReference type="InterPro" id="IPR036338">
    <property type="entry name" value="Aha1"/>
</dbReference>
<dbReference type="GO" id="GO:0005829">
    <property type="term" value="C:cytosol"/>
    <property type="evidence" value="ECO:0007669"/>
    <property type="project" value="TreeGrafter"/>
</dbReference>
<dbReference type="GO" id="GO:0051087">
    <property type="term" value="F:protein-folding chaperone binding"/>
    <property type="evidence" value="ECO:0007669"/>
    <property type="project" value="InterPro"/>
</dbReference>
<dbReference type="GeneID" id="16067704"/>
<evidence type="ECO:0000313" key="3">
    <source>
        <dbReference type="EMBL" id="EGD72387.1"/>
    </source>
</evidence>
<dbReference type="InterPro" id="IPR015310">
    <property type="entry name" value="AHSA1-like_N"/>
</dbReference>
<feature type="domain" description="Activator of Hsp90 ATPase AHSA1-like N-terminal" evidence="2">
    <location>
        <begin position="29"/>
        <end position="162"/>
    </location>
</feature>
<dbReference type="CDD" id="cd08892">
    <property type="entry name" value="SRPBCC_Aha1"/>
    <property type="match status" value="1"/>
</dbReference>
<dbReference type="SUPFAM" id="SSF55961">
    <property type="entry name" value="Bet v1-like"/>
    <property type="match status" value="1"/>
</dbReference>
<organism evidence="4">
    <name type="scientific">Salpingoeca rosetta (strain ATCC 50818 / BSB-021)</name>
    <dbReference type="NCBI Taxonomy" id="946362"/>
    <lineage>
        <taxon>Eukaryota</taxon>
        <taxon>Choanoflagellata</taxon>
        <taxon>Craspedida</taxon>
        <taxon>Salpingoecidae</taxon>
        <taxon>Salpingoeca</taxon>
    </lineage>
</organism>
<comment type="similarity">
    <text evidence="1">Belongs to the AHA1 family.</text>
</comment>
<dbReference type="AlphaFoldDB" id="F2TWE1"/>
<protein>
    <recommendedName>
        <fullName evidence="2">Activator of Hsp90 ATPase AHSA1-like N-terminal domain-containing protein</fullName>
    </recommendedName>
</protein>
<dbReference type="OrthoDB" id="567237at2759"/>
<sequence length="341" mass="38506">MAKWGEGDPRWIVEERPDVANVNNWHWTEKNATPWSRQFLQQELNGLEVSSDAGTVTFSDVQVEGEATANNRKAKLIFFYELEVSMKWKGKTADGKSVSGKFKVENLSEEYTPDEFEFEVNMSSEETPARRAVKEMVRKAGAEAVRAKLDKWYKELRVEFTKGMILPTKAKQATPSAPTSGVIIHSEKKDASSSAVEKKEKEVQPRGSFEMDEEFLCSPSDLFQCFVDENRVKAYTQADASIEAKMGGSFSLFGGNVTGVIKDLIPNERIVQAWRFKSWPEGMYSEVTMKFVPGDGCTHLKLTHNNIPDSDLERAKEGWKRHQFERIKGMFGFGTSLAGLM</sequence>
<evidence type="ECO:0000259" key="2">
    <source>
        <dbReference type="SMART" id="SM01000"/>
    </source>
</evidence>
<dbReference type="Gene3D" id="3.30.530.20">
    <property type="match status" value="1"/>
</dbReference>
<dbReference type="eggNOG" id="KOG2936">
    <property type="taxonomic scope" value="Eukaryota"/>
</dbReference>
<dbReference type="InParanoid" id="F2TWE1"/>
<dbReference type="GO" id="GO:0001671">
    <property type="term" value="F:ATPase activator activity"/>
    <property type="evidence" value="ECO:0007669"/>
    <property type="project" value="InterPro"/>
</dbReference>
<dbReference type="OMA" id="HIAMKWR"/>
<dbReference type="RefSeq" id="XP_004998956.1">
    <property type="nucleotide sequence ID" value="XM_004998899.1"/>
</dbReference>
<dbReference type="STRING" id="946362.F2TWE1"/>
<dbReference type="SUPFAM" id="SSF103111">
    <property type="entry name" value="Activator of Hsp90 ATPase, Aha1"/>
    <property type="match status" value="1"/>
</dbReference>
<evidence type="ECO:0000313" key="4">
    <source>
        <dbReference type="Proteomes" id="UP000007799"/>
    </source>
</evidence>
<keyword evidence="4" id="KW-1185">Reference proteome</keyword>
<dbReference type="KEGG" id="sre:PTSG_00408"/>
<dbReference type="PANTHER" id="PTHR13009:SF22">
    <property type="entry name" value="LD43819P"/>
    <property type="match status" value="1"/>
</dbReference>
<dbReference type="Pfam" id="PF09229">
    <property type="entry name" value="Aha1_N"/>
    <property type="match status" value="1"/>
</dbReference>
<name>F2TWE1_SALR5</name>
<evidence type="ECO:0000256" key="1">
    <source>
        <dbReference type="ARBA" id="ARBA00006817"/>
    </source>
</evidence>
<dbReference type="InterPro" id="IPR023393">
    <property type="entry name" value="START-like_dom_sf"/>
</dbReference>
<gene>
    <name evidence="3" type="ORF">PTSG_00408</name>
</gene>
<dbReference type="FunCoup" id="F2TWE1">
    <property type="interactions" value="1450"/>
</dbReference>
<dbReference type="EMBL" id="GL832955">
    <property type="protein sequence ID" value="EGD72387.1"/>
    <property type="molecule type" value="Genomic_DNA"/>
</dbReference>
<dbReference type="InterPro" id="IPR013538">
    <property type="entry name" value="ASHA1/2-like_C"/>
</dbReference>
<dbReference type="SMART" id="SM01000">
    <property type="entry name" value="Aha1_N"/>
    <property type="match status" value="1"/>
</dbReference>
<dbReference type="GO" id="GO:0006457">
    <property type="term" value="P:protein folding"/>
    <property type="evidence" value="ECO:0007669"/>
    <property type="project" value="TreeGrafter"/>
</dbReference>
<dbReference type="Pfam" id="PF08327">
    <property type="entry name" value="AHSA1"/>
    <property type="match status" value="1"/>
</dbReference>
<accession>F2TWE1</accession>
<dbReference type="Gene3D" id="3.15.10.20">
    <property type="entry name" value="Activator of Hsp90 ATPase Aha1, N-terminal domain"/>
    <property type="match status" value="1"/>
</dbReference>